<evidence type="ECO:0000256" key="5">
    <source>
        <dbReference type="ARBA" id="ARBA00022496"/>
    </source>
</evidence>
<evidence type="ECO:0000256" key="8">
    <source>
        <dbReference type="ARBA" id="ARBA00023004"/>
    </source>
</evidence>
<dbReference type="OrthoDB" id="127311at2"/>
<dbReference type="Pfam" id="PF07715">
    <property type="entry name" value="Plug"/>
    <property type="match status" value="1"/>
</dbReference>
<keyword evidence="11 14" id="KW-0472">Membrane</keyword>
<dbReference type="AlphaFoldDB" id="A0A3N9TC61"/>
<keyword evidence="12 19" id="KW-0675">Receptor</keyword>
<dbReference type="GO" id="GO:0015891">
    <property type="term" value="P:siderophore transport"/>
    <property type="evidence" value="ECO:0007669"/>
    <property type="project" value="InterPro"/>
</dbReference>
<feature type="short sequence motif" description="TonB C-terminal box" evidence="15">
    <location>
        <begin position="694"/>
        <end position="711"/>
    </location>
</feature>
<dbReference type="Gene3D" id="2.40.170.20">
    <property type="entry name" value="TonB-dependent receptor, beta-barrel domain"/>
    <property type="match status" value="1"/>
</dbReference>
<name>A0A3N9TC61_9VIBR</name>
<evidence type="ECO:0000256" key="4">
    <source>
        <dbReference type="ARBA" id="ARBA00022452"/>
    </source>
</evidence>
<dbReference type="GO" id="GO:0009279">
    <property type="term" value="C:cell outer membrane"/>
    <property type="evidence" value="ECO:0007669"/>
    <property type="project" value="UniProtKB-SubCell"/>
</dbReference>
<dbReference type="Proteomes" id="UP000281112">
    <property type="component" value="Unassembled WGS sequence"/>
</dbReference>
<keyword evidence="13 14" id="KW-0998">Cell outer membrane</keyword>
<evidence type="ECO:0000256" key="13">
    <source>
        <dbReference type="ARBA" id="ARBA00023237"/>
    </source>
</evidence>
<dbReference type="PROSITE" id="PS52016">
    <property type="entry name" value="TONB_DEPENDENT_REC_3"/>
    <property type="match status" value="1"/>
</dbReference>
<comment type="similarity">
    <text evidence="2 14 16">Belongs to the TonB-dependent receptor family.</text>
</comment>
<evidence type="ECO:0000259" key="18">
    <source>
        <dbReference type="Pfam" id="PF07715"/>
    </source>
</evidence>
<dbReference type="Pfam" id="PF00593">
    <property type="entry name" value="TonB_dep_Rec_b-barrel"/>
    <property type="match status" value="1"/>
</dbReference>
<reference evidence="19 20" key="1">
    <citation type="submission" date="2018-11" db="EMBL/GenBank/DDBJ databases">
        <title>Vibrio LJC006 sp. nov., isolated from seawater during the bloom of the enteromorpha.</title>
        <authorList>
            <person name="Liang J."/>
        </authorList>
    </citation>
    <scope>NUCLEOTIDE SEQUENCE [LARGE SCALE GENOMIC DNA]</scope>
    <source>
        <strain evidence="19 20">LJC006</strain>
    </source>
</reference>
<dbReference type="InterPro" id="IPR039426">
    <property type="entry name" value="TonB-dep_rcpt-like"/>
</dbReference>
<gene>
    <name evidence="19" type="ORF">EES38_18000</name>
</gene>
<dbReference type="Gene3D" id="2.170.130.10">
    <property type="entry name" value="TonB-dependent receptor, plug domain"/>
    <property type="match status" value="1"/>
</dbReference>
<keyword evidence="20" id="KW-1185">Reference proteome</keyword>
<evidence type="ECO:0000256" key="1">
    <source>
        <dbReference type="ARBA" id="ARBA00004571"/>
    </source>
</evidence>
<dbReference type="InterPro" id="IPR000531">
    <property type="entry name" value="Beta-barrel_TonB"/>
</dbReference>
<keyword evidence="10 16" id="KW-0798">TonB box</keyword>
<dbReference type="NCBIfam" id="TIGR01783">
    <property type="entry name" value="TonB-siderophor"/>
    <property type="match status" value="1"/>
</dbReference>
<evidence type="ECO:0000256" key="15">
    <source>
        <dbReference type="PROSITE-ProRule" id="PRU10144"/>
    </source>
</evidence>
<dbReference type="EMBL" id="RJVQ01000010">
    <property type="protein sequence ID" value="RQW61787.1"/>
    <property type="molecule type" value="Genomic_DNA"/>
</dbReference>
<evidence type="ECO:0000256" key="7">
    <source>
        <dbReference type="ARBA" id="ARBA00022729"/>
    </source>
</evidence>
<dbReference type="InterPro" id="IPR012910">
    <property type="entry name" value="Plug_dom"/>
</dbReference>
<evidence type="ECO:0000256" key="10">
    <source>
        <dbReference type="ARBA" id="ARBA00023077"/>
    </source>
</evidence>
<comment type="caution">
    <text evidence="19">The sequence shown here is derived from an EMBL/GenBank/DDBJ whole genome shotgun (WGS) entry which is preliminary data.</text>
</comment>
<evidence type="ECO:0000256" key="2">
    <source>
        <dbReference type="ARBA" id="ARBA00009810"/>
    </source>
</evidence>
<dbReference type="InterPro" id="IPR010917">
    <property type="entry name" value="TonB_rcpt_CS"/>
</dbReference>
<keyword evidence="6 14" id="KW-0812">Transmembrane</keyword>
<dbReference type="PANTHER" id="PTHR32552">
    <property type="entry name" value="FERRICHROME IRON RECEPTOR-RELATED"/>
    <property type="match status" value="1"/>
</dbReference>
<dbReference type="PROSITE" id="PS01156">
    <property type="entry name" value="TONB_DEPENDENT_REC_2"/>
    <property type="match status" value="1"/>
</dbReference>
<dbReference type="CDD" id="cd01347">
    <property type="entry name" value="ligand_gated_channel"/>
    <property type="match status" value="1"/>
</dbReference>
<keyword evidence="9" id="KW-0406">Ion transport</keyword>
<protein>
    <submittedName>
        <fullName evidence="19">TonB-dependent siderophore receptor</fullName>
    </submittedName>
</protein>
<evidence type="ECO:0000256" key="14">
    <source>
        <dbReference type="PROSITE-ProRule" id="PRU01360"/>
    </source>
</evidence>
<evidence type="ECO:0000256" key="3">
    <source>
        <dbReference type="ARBA" id="ARBA00022448"/>
    </source>
</evidence>
<dbReference type="InterPro" id="IPR036942">
    <property type="entry name" value="Beta-barrel_TonB_sf"/>
</dbReference>
<evidence type="ECO:0000313" key="20">
    <source>
        <dbReference type="Proteomes" id="UP000281112"/>
    </source>
</evidence>
<dbReference type="InterPro" id="IPR010105">
    <property type="entry name" value="TonB_sidphr_rcpt"/>
</dbReference>
<accession>A0A3N9TC61</accession>
<feature type="domain" description="TonB-dependent receptor-like beta-barrel" evidence="17">
    <location>
        <begin position="239"/>
        <end position="676"/>
    </location>
</feature>
<dbReference type="SUPFAM" id="SSF56935">
    <property type="entry name" value="Porins"/>
    <property type="match status" value="1"/>
</dbReference>
<evidence type="ECO:0000313" key="19">
    <source>
        <dbReference type="EMBL" id="RQW61787.1"/>
    </source>
</evidence>
<evidence type="ECO:0000256" key="11">
    <source>
        <dbReference type="ARBA" id="ARBA00023136"/>
    </source>
</evidence>
<proteinExistence type="inferred from homology"/>
<evidence type="ECO:0000259" key="17">
    <source>
        <dbReference type="Pfam" id="PF00593"/>
    </source>
</evidence>
<keyword evidence="4 14" id="KW-1134">Transmembrane beta strand</keyword>
<evidence type="ECO:0000256" key="12">
    <source>
        <dbReference type="ARBA" id="ARBA00023170"/>
    </source>
</evidence>
<dbReference type="PANTHER" id="PTHR32552:SF82">
    <property type="entry name" value="FCUA PROTEIN"/>
    <property type="match status" value="1"/>
</dbReference>
<sequence length="711" mass="77706">MVALMFSTSTSLYAQTQEQTDTSATDSDDVVTVVGSQVKLGDEYEGGQVATTGRAGLLGNVDTMDTPFSSTNYTEQLIRDQQAVSVADVVQNDPTVRVARGFGNFQELYMIRGFPVYSDDLTLNGVYGILPRQFVAAEMIERVEVFRGANTFLNGAAPGGSSVGGTINLVPKRAHQDPITRLTVGTETGGQLYSALDVGRRFGAENENGIRVNAVARDGDTAIDDQERRLGMFTLGFDHSSDNFRFSADLGYQDHKLDDPRPSVTPNGYIPSAPDSSSNYAQDWTYSSEKQLFGVVRGEYDFSQDTMAWLAVGARQGREHNVLANPTMSSGNEMDTYLFENAREDKVISSDSGIKTHFSTWDVGHTVVASFSAYREKRYNAYAMSSYNALSTSLTDPTDYARPTITSSAGDMDDPVLQGKTNTTSFALADTLSFLDDSVLLTLGGRYQNINTETFDYNTGVSNDDEYDASRFSPFAGVVYKPSYSVSLYTNYSEALIPGSEVGSSYDNRGEVLKPYQSKQVETGIKYDQGLYGMTLSLFRQSLPSGIAVNNVYSSDGEERHQGIEFSAFGSPTENIRILGGATFVDSEIVNSESGTYEGNDAIGVPKVQGNINLEWDSSFLPGLVLEGRTVYTGKQYVDQANTLRLPSWTRFDLGARYSFKVDENDMTVRLRVENVADRNYWASAGGSSSSANYLVLGDPRTVTLSASYDF</sequence>
<evidence type="ECO:0000256" key="9">
    <source>
        <dbReference type="ARBA" id="ARBA00023065"/>
    </source>
</evidence>
<keyword evidence="7" id="KW-0732">Signal</keyword>
<keyword evidence="8" id="KW-0408">Iron</keyword>
<dbReference type="InterPro" id="IPR037066">
    <property type="entry name" value="Plug_dom_sf"/>
</dbReference>
<evidence type="ECO:0000256" key="6">
    <source>
        <dbReference type="ARBA" id="ARBA00022692"/>
    </source>
</evidence>
<feature type="domain" description="TonB-dependent receptor plug" evidence="18">
    <location>
        <begin position="63"/>
        <end position="160"/>
    </location>
</feature>
<evidence type="ECO:0000256" key="16">
    <source>
        <dbReference type="RuleBase" id="RU003357"/>
    </source>
</evidence>
<keyword evidence="5" id="KW-0410">Iron transport</keyword>
<organism evidence="19 20">
    <name type="scientific">Vibrio viridaestus</name>
    <dbReference type="NCBI Taxonomy" id="2487322"/>
    <lineage>
        <taxon>Bacteria</taxon>
        <taxon>Pseudomonadati</taxon>
        <taxon>Pseudomonadota</taxon>
        <taxon>Gammaproteobacteria</taxon>
        <taxon>Vibrionales</taxon>
        <taxon>Vibrionaceae</taxon>
        <taxon>Vibrio</taxon>
    </lineage>
</organism>
<keyword evidence="3 14" id="KW-0813">Transport</keyword>
<dbReference type="GO" id="GO:0038023">
    <property type="term" value="F:signaling receptor activity"/>
    <property type="evidence" value="ECO:0007669"/>
    <property type="project" value="InterPro"/>
</dbReference>
<dbReference type="GO" id="GO:0015344">
    <property type="term" value="F:siderophore uptake transmembrane transporter activity"/>
    <property type="evidence" value="ECO:0007669"/>
    <property type="project" value="TreeGrafter"/>
</dbReference>
<comment type="subcellular location">
    <subcellularLocation>
        <location evidence="1 14">Cell outer membrane</location>
        <topology evidence="1 14">Multi-pass membrane protein</topology>
    </subcellularLocation>
</comment>